<dbReference type="Proteomes" id="UP001305414">
    <property type="component" value="Unassembled WGS sequence"/>
</dbReference>
<dbReference type="PANTHER" id="PTHR23501">
    <property type="entry name" value="MAJOR FACILITATOR SUPERFAMILY"/>
    <property type="match status" value="1"/>
</dbReference>
<dbReference type="PANTHER" id="PTHR23501:SF187">
    <property type="entry name" value="MAJOR FACILITATOR SUPERFAMILY (MFS) PROFILE DOMAIN-CONTAINING PROTEIN"/>
    <property type="match status" value="1"/>
</dbReference>
<dbReference type="PROSITE" id="PS50850">
    <property type="entry name" value="MFS"/>
    <property type="match status" value="1"/>
</dbReference>
<evidence type="ECO:0000313" key="10">
    <source>
        <dbReference type="Proteomes" id="UP001305414"/>
    </source>
</evidence>
<evidence type="ECO:0000256" key="3">
    <source>
        <dbReference type="ARBA" id="ARBA00022692"/>
    </source>
</evidence>
<evidence type="ECO:0000259" key="8">
    <source>
        <dbReference type="PROSITE" id="PS50850"/>
    </source>
</evidence>
<gene>
    <name evidence="9" type="ORF">RRF57_013263</name>
</gene>
<keyword evidence="6" id="KW-0325">Glycoprotein</keyword>
<keyword evidence="3 7" id="KW-0812">Transmembrane</keyword>
<dbReference type="EMBL" id="JAWHQM010000130">
    <property type="protein sequence ID" value="KAK5637548.1"/>
    <property type="molecule type" value="Genomic_DNA"/>
</dbReference>
<keyword evidence="10" id="KW-1185">Reference proteome</keyword>
<dbReference type="SUPFAM" id="SSF103473">
    <property type="entry name" value="MFS general substrate transporter"/>
    <property type="match status" value="1"/>
</dbReference>
<comment type="caution">
    <text evidence="9">The sequence shown here is derived from an EMBL/GenBank/DDBJ whole genome shotgun (WGS) entry which is preliminary data.</text>
</comment>
<accession>A0AAN7V0K7</accession>
<evidence type="ECO:0000256" key="6">
    <source>
        <dbReference type="ARBA" id="ARBA00023180"/>
    </source>
</evidence>
<keyword evidence="2" id="KW-0813">Transport</keyword>
<evidence type="ECO:0000256" key="7">
    <source>
        <dbReference type="SAM" id="Phobius"/>
    </source>
</evidence>
<dbReference type="Gene3D" id="1.20.1720.10">
    <property type="entry name" value="Multidrug resistance protein D"/>
    <property type="match status" value="1"/>
</dbReference>
<dbReference type="GO" id="GO:0022857">
    <property type="term" value="F:transmembrane transporter activity"/>
    <property type="evidence" value="ECO:0007669"/>
    <property type="project" value="InterPro"/>
</dbReference>
<feature type="transmembrane region" description="Helical" evidence="7">
    <location>
        <begin position="38"/>
        <end position="59"/>
    </location>
</feature>
<evidence type="ECO:0000256" key="4">
    <source>
        <dbReference type="ARBA" id="ARBA00022989"/>
    </source>
</evidence>
<organism evidence="9 10">
    <name type="scientific">Xylaria bambusicola</name>
    <dbReference type="NCBI Taxonomy" id="326684"/>
    <lineage>
        <taxon>Eukaryota</taxon>
        <taxon>Fungi</taxon>
        <taxon>Dikarya</taxon>
        <taxon>Ascomycota</taxon>
        <taxon>Pezizomycotina</taxon>
        <taxon>Sordariomycetes</taxon>
        <taxon>Xylariomycetidae</taxon>
        <taxon>Xylariales</taxon>
        <taxon>Xylariaceae</taxon>
        <taxon>Xylaria</taxon>
    </lineage>
</organism>
<reference evidence="9 10" key="1">
    <citation type="submission" date="2023-10" db="EMBL/GenBank/DDBJ databases">
        <title>Draft genome sequence of Xylaria bambusicola isolate GMP-LS, the root and basal stem rot pathogen of sugarcane in Indonesia.</title>
        <authorList>
            <person name="Selvaraj P."/>
            <person name="Muralishankar V."/>
            <person name="Muruganantham S."/>
            <person name="Sp S."/>
            <person name="Haryani S."/>
            <person name="Lau K.J.X."/>
            <person name="Naqvi N.I."/>
        </authorList>
    </citation>
    <scope>NUCLEOTIDE SEQUENCE [LARGE SCALE GENOMIC DNA]</scope>
    <source>
        <strain evidence="9">GMP-LS</strain>
    </source>
</reference>
<evidence type="ECO:0000256" key="1">
    <source>
        <dbReference type="ARBA" id="ARBA00004141"/>
    </source>
</evidence>
<keyword evidence="4 7" id="KW-1133">Transmembrane helix</keyword>
<name>A0AAN7V0K7_9PEZI</name>
<dbReference type="InterPro" id="IPR036259">
    <property type="entry name" value="MFS_trans_sf"/>
</dbReference>
<protein>
    <recommendedName>
        <fullName evidence="8">Major facilitator superfamily (MFS) profile domain-containing protein</fullName>
    </recommendedName>
</protein>
<sequence length="63" mass="6563">MLITGRAVQGVGNGGTILMIEMILCDLVPLRDRERSTAIIFGVFGIVSSLDPFIGGAIVEGAT</sequence>
<dbReference type="InterPro" id="IPR020846">
    <property type="entry name" value="MFS_dom"/>
</dbReference>
<keyword evidence="5 7" id="KW-0472">Membrane</keyword>
<proteinExistence type="predicted"/>
<evidence type="ECO:0000256" key="2">
    <source>
        <dbReference type="ARBA" id="ARBA00022448"/>
    </source>
</evidence>
<comment type="subcellular location">
    <subcellularLocation>
        <location evidence="1">Membrane</location>
        <topology evidence="1">Multi-pass membrane protein</topology>
    </subcellularLocation>
</comment>
<feature type="domain" description="Major facilitator superfamily (MFS) profile" evidence="8">
    <location>
        <begin position="1"/>
        <end position="63"/>
    </location>
</feature>
<dbReference type="GO" id="GO:0005886">
    <property type="term" value="C:plasma membrane"/>
    <property type="evidence" value="ECO:0007669"/>
    <property type="project" value="TreeGrafter"/>
</dbReference>
<evidence type="ECO:0000313" key="9">
    <source>
        <dbReference type="EMBL" id="KAK5637548.1"/>
    </source>
</evidence>
<dbReference type="AlphaFoldDB" id="A0AAN7V0K7"/>
<evidence type="ECO:0000256" key="5">
    <source>
        <dbReference type="ARBA" id="ARBA00023136"/>
    </source>
</evidence>